<evidence type="ECO:0000256" key="1">
    <source>
        <dbReference type="ARBA" id="ARBA00004651"/>
    </source>
</evidence>
<evidence type="ECO:0000256" key="3">
    <source>
        <dbReference type="ARBA" id="ARBA00022448"/>
    </source>
</evidence>
<evidence type="ECO:0000313" key="10">
    <source>
        <dbReference type="EMBL" id="BDG16196.1"/>
    </source>
</evidence>
<dbReference type="KEGG" id="tbc:A0O31_00230"/>
<feature type="transmembrane region" description="Helical" evidence="8">
    <location>
        <begin position="20"/>
        <end position="42"/>
    </location>
</feature>
<dbReference type="PANTHER" id="PTHR34979:SF1">
    <property type="entry name" value="INNER MEMBRANE PROTEIN YGAZ"/>
    <property type="match status" value="1"/>
</dbReference>
<protein>
    <submittedName>
        <fullName evidence="9">Inner membrane protein YgaZ</fullName>
    </submittedName>
    <submittedName>
        <fullName evidence="10">Transporter</fullName>
    </submittedName>
</protein>
<evidence type="ECO:0000256" key="4">
    <source>
        <dbReference type="ARBA" id="ARBA00022475"/>
    </source>
</evidence>
<evidence type="ECO:0000313" key="9">
    <source>
        <dbReference type="EMBL" id="APD08454.1"/>
    </source>
</evidence>
<gene>
    <name evidence="9" type="primary">ygaZ_1</name>
    <name evidence="9" type="ORF">A0O31_00230</name>
    <name evidence="10" type="ORF">TbrSNM41_09300</name>
</gene>
<evidence type="ECO:0000313" key="12">
    <source>
        <dbReference type="Proteomes" id="UP000831120"/>
    </source>
</evidence>
<dbReference type="GO" id="GO:0005886">
    <property type="term" value="C:plasma membrane"/>
    <property type="evidence" value="ECO:0007669"/>
    <property type="project" value="UniProtKB-SubCell"/>
</dbReference>
<evidence type="ECO:0000256" key="8">
    <source>
        <dbReference type="SAM" id="Phobius"/>
    </source>
</evidence>
<proteinExistence type="inferred from homology"/>
<dbReference type="AlphaFoldDB" id="A0A1J0LQ95"/>
<evidence type="ECO:0000256" key="5">
    <source>
        <dbReference type="ARBA" id="ARBA00022692"/>
    </source>
</evidence>
<reference evidence="11" key="1">
    <citation type="submission" date="2016-06" db="EMBL/GenBank/DDBJ databases">
        <title>Whole genome sequencing of Thermus brockianus strain GE-1.</title>
        <authorList>
            <person name="Schaefers C."/>
            <person name="Blank S."/>
            <person name="Wiebusch S."/>
            <person name="Elleuche S."/>
            <person name="Antranikian G."/>
        </authorList>
    </citation>
    <scope>NUCLEOTIDE SEQUENCE [LARGE SCALE GENOMIC DNA]</scope>
    <source>
        <strain evidence="11">GE-1</strain>
    </source>
</reference>
<feature type="transmembrane region" description="Helical" evidence="8">
    <location>
        <begin position="166"/>
        <end position="183"/>
    </location>
</feature>
<dbReference type="Proteomes" id="UP000182993">
    <property type="component" value="Chromosome"/>
</dbReference>
<dbReference type="Proteomes" id="UP000831120">
    <property type="component" value="Chromosome"/>
</dbReference>
<dbReference type="PANTHER" id="PTHR34979">
    <property type="entry name" value="INNER MEMBRANE PROTEIN YGAZ"/>
    <property type="match status" value="1"/>
</dbReference>
<keyword evidence="4" id="KW-1003">Cell membrane</keyword>
<reference evidence="10 12" key="3">
    <citation type="journal article" date="2022" name="Microbiol. Resour. Announc.">
        <title>Complete Genome Sequences of Thermus Strains Isolated from Senami Hot Spring in Japan.</title>
        <authorList>
            <person name="Miyazaki K."/>
        </authorList>
    </citation>
    <scope>NUCLEOTIDE SEQUENCE [LARGE SCALE GENOMIC DNA]</scope>
    <source>
        <strain evidence="10 12">SNM4-1</strain>
    </source>
</reference>
<evidence type="ECO:0000256" key="2">
    <source>
        <dbReference type="ARBA" id="ARBA00010735"/>
    </source>
</evidence>
<keyword evidence="6 8" id="KW-1133">Transmembrane helix</keyword>
<evidence type="ECO:0000313" key="11">
    <source>
        <dbReference type="Proteomes" id="UP000182993"/>
    </source>
</evidence>
<dbReference type="EMBL" id="CP016312">
    <property type="protein sequence ID" value="APD08454.1"/>
    <property type="molecule type" value="Genomic_DNA"/>
</dbReference>
<feature type="transmembrane region" description="Helical" evidence="8">
    <location>
        <begin position="189"/>
        <end position="218"/>
    </location>
</feature>
<keyword evidence="7 8" id="KW-0472">Membrane</keyword>
<dbReference type="GO" id="GO:1903785">
    <property type="term" value="P:L-valine transmembrane transport"/>
    <property type="evidence" value="ECO:0007669"/>
    <property type="project" value="TreeGrafter"/>
</dbReference>
<name>A0A1J0LQ95_THEBO</name>
<evidence type="ECO:0000256" key="7">
    <source>
        <dbReference type="ARBA" id="ARBA00023136"/>
    </source>
</evidence>
<keyword evidence="5 8" id="KW-0812">Transmembrane</keyword>
<evidence type="ECO:0000256" key="6">
    <source>
        <dbReference type="ARBA" id="ARBA00022989"/>
    </source>
</evidence>
<accession>A0A1J0LQ95</accession>
<dbReference type="Pfam" id="PF03591">
    <property type="entry name" value="AzlC"/>
    <property type="match status" value="1"/>
</dbReference>
<reference evidence="9" key="2">
    <citation type="journal article" date="2017" name="Stand. Genomic Sci.">
        <title>Complete genome sequence of Thermus brockianus GE-1 reveals key enzymes of xylan/xylose metabolism.</title>
        <authorList>
            <person name="Schaefers C."/>
            <person name="Blank S."/>
            <person name="Wiebusch S."/>
            <person name="Elleuche S."/>
            <person name="Antranikian G."/>
        </authorList>
    </citation>
    <scope>NUCLEOTIDE SEQUENCE</scope>
    <source>
        <strain evidence="9">GE-1</strain>
    </source>
</reference>
<dbReference type="STRING" id="56956.A0O31_00230"/>
<keyword evidence="12" id="KW-1185">Reference proteome</keyword>
<comment type="similarity">
    <text evidence="2">Belongs to the AzlC family.</text>
</comment>
<feature type="transmembrane region" description="Helical" evidence="8">
    <location>
        <begin position="132"/>
        <end position="154"/>
    </location>
</feature>
<organism evidence="9 11">
    <name type="scientific">Thermus brockianus</name>
    <dbReference type="NCBI Taxonomy" id="56956"/>
    <lineage>
        <taxon>Bacteria</taxon>
        <taxon>Thermotogati</taxon>
        <taxon>Deinococcota</taxon>
        <taxon>Deinococci</taxon>
        <taxon>Thermales</taxon>
        <taxon>Thermaceae</taxon>
        <taxon>Thermus</taxon>
    </lineage>
</organism>
<dbReference type="InterPro" id="IPR011606">
    <property type="entry name" value="Brnchd-chn_aa_trnsp_permease"/>
</dbReference>
<feature type="transmembrane region" description="Helical" evidence="8">
    <location>
        <begin position="49"/>
        <end position="68"/>
    </location>
</feature>
<keyword evidence="3" id="KW-0813">Transport</keyword>
<comment type="subcellular location">
    <subcellularLocation>
        <location evidence="1">Cell membrane</location>
        <topology evidence="1">Multi-pass membrane protein</topology>
    </subcellularLocation>
</comment>
<dbReference type="EMBL" id="AP025593">
    <property type="protein sequence ID" value="BDG16196.1"/>
    <property type="molecule type" value="Genomic_DNA"/>
</dbReference>
<sequence>MAALPPSTANPLRQGLLAAWPVALGYFPVAVAFGMAGAGAGLAPWAVQLLSLLVFAGASQFAFLGLLAEGASPWLATGMALLLNLRHAFYGPALRPYLAGHPLLAFFLTDEVFAVALKFLPGLPQTARTGFFLGLGLGAYLAWNLGTLLGVFGATRLKGLPGVGEGLSFALPALFSLLALPHLRNPVALGAGLLAFALHLLGQTAWGLVLAGVLGFLWRRP</sequence>